<feature type="binding site" evidence="7">
    <location>
        <position position="71"/>
    </location>
    <ligand>
        <name>[4Fe-4S] cluster</name>
        <dbReference type="ChEBI" id="CHEBI:49883"/>
        <note>4Fe-4S-S-AdoMet</note>
    </ligand>
</feature>
<name>J1AMN5_9EURY</name>
<keyword evidence="4" id="KW-0479">Metal-binding</keyword>
<dbReference type="Pfam" id="PF04055">
    <property type="entry name" value="Radical_SAM"/>
    <property type="match status" value="1"/>
</dbReference>
<dbReference type="InterPro" id="IPR045567">
    <property type="entry name" value="CofH/MnqC-like_C"/>
</dbReference>
<dbReference type="SFLD" id="SFLDG01064">
    <property type="entry name" value="F420__menaquinone_cofactor_bio"/>
    <property type="match status" value="1"/>
</dbReference>
<dbReference type="SUPFAM" id="SSF102114">
    <property type="entry name" value="Radical SAM enzymes"/>
    <property type="match status" value="1"/>
</dbReference>
<evidence type="ECO:0000256" key="1">
    <source>
        <dbReference type="ARBA" id="ARBA00022485"/>
    </source>
</evidence>
<reference evidence="10 11" key="1">
    <citation type="submission" date="2011-08" db="EMBL/GenBank/DDBJ databases">
        <title>The complete genome of Methanofollis liminatans DSM 4140.</title>
        <authorList>
            <consortium name="US DOE Joint Genome Institute (JGI-PGF)"/>
            <person name="Lucas S."/>
            <person name="Han J."/>
            <person name="Lapidus A."/>
            <person name="Bruce D."/>
            <person name="Goodwin L."/>
            <person name="Pitluck S."/>
            <person name="Peters L."/>
            <person name="Kyrpides N."/>
            <person name="Mavromatis K."/>
            <person name="Ivanova N."/>
            <person name="Mikhailova N."/>
            <person name="Lu M."/>
            <person name="Detter J.C."/>
            <person name="Tapia R."/>
            <person name="Han C."/>
            <person name="Land M."/>
            <person name="Hauser L."/>
            <person name="Markowitz V."/>
            <person name="Cheng J.-F."/>
            <person name="Hugenholtz P."/>
            <person name="Woyke T."/>
            <person name="Wu D."/>
            <person name="Spring S."/>
            <person name="Schuler E."/>
            <person name="Brambilla E."/>
            <person name="Klenk H.-P."/>
            <person name="Eisen J.A."/>
        </authorList>
    </citation>
    <scope>NUCLEOTIDE SEQUENCE [LARGE SCALE GENOMIC DNA]</scope>
    <source>
        <strain evidence="10 11">DSM 4140</strain>
    </source>
</reference>
<dbReference type="GO" id="GO:0044689">
    <property type="term" value="F:7,8-didemethyl-8-hydroxy-5-deazariboflavin synthase activity"/>
    <property type="evidence" value="ECO:0007669"/>
    <property type="project" value="TreeGrafter"/>
</dbReference>
<dbReference type="PANTHER" id="PTHR43076:SF1">
    <property type="entry name" value="LIPOYL SYNTHASE 2"/>
    <property type="match status" value="1"/>
</dbReference>
<dbReference type="InterPro" id="IPR020050">
    <property type="entry name" value="FO_synthase_su2"/>
</dbReference>
<keyword evidence="11" id="KW-1185">Reference proteome</keyword>
<feature type="binding site" evidence="8">
    <location>
        <position position="73"/>
    </location>
    <ligand>
        <name>S-adenosyl-L-methionine</name>
        <dbReference type="ChEBI" id="CHEBI:59789"/>
    </ligand>
</feature>
<gene>
    <name evidence="10" type="ORF">Metli_0115</name>
</gene>
<evidence type="ECO:0000256" key="4">
    <source>
        <dbReference type="ARBA" id="ARBA00022723"/>
    </source>
</evidence>
<dbReference type="InterPro" id="IPR019940">
    <property type="entry name" value="CofH_family"/>
</dbReference>
<dbReference type="SFLD" id="SFLDG01389">
    <property type="entry name" value="menaquinone_synthsis_involved"/>
    <property type="match status" value="1"/>
</dbReference>
<evidence type="ECO:0000313" key="11">
    <source>
        <dbReference type="Proteomes" id="UP000005095"/>
    </source>
</evidence>
<dbReference type="NCBIfam" id="TIGR03551">
    <property type="entry name" value="F420_cofH"/>
    <property type="match status" value="1"/>
</dbReference>
<evidence type="ECO:0000313" key="10">
    <source>
        <dbReference type="EMBL" id="EJG06093.1"/>
    </source>
</evidence>
<feature type="binding site" evidence="8">
    <location>
        <position position="295"/>
    </location>
    <ligand>
        <name>(3R)-3-methyl-D-ornithine</name>
        <dbReference type="ChEBI" id="CHEBI:64642"/>
    </ligand>
</feature>
<feature type="binding site" evidence="8">
    <location>
        <position position="179"/>
    </location>
    <ligand>
        <name>S-adenosyl-L-methionine</name>
        <dbReference type="ChEBI" id="CHEBI:59789"/>
    </ligand>
</feature>
<evidence type="ECO:0000256" key="3">
    <source>
        <dbReference type="ARBA" id="ARBA00022691"/>
    </source>
</evidence>
<feature type="binding site" evidence="8">
    <location>
        <position position="143"/>
    </location>
    <ligand>
        <name>(3R)-3-methyl-D-ornithine</name>
        <dbReference type="ChEBI" id="CHEBI:64642"/>
    </ligand>
</feature>
<feature type="domain" description="Radical SAM core" evidence="9">
    <location>
        <begin position="53"/>
        <end position="287"/>
    </location>
</feature>
<dbReference type="InterPro" id="IPR034405">
    <property type="entry name" value="F420"/>
</dbReference>
<keyword evidence="5 7" id="KW-0408">Iron</keyword>
<dbReference type="PANTHER" id="PTHR43076">
    <property type="entry name" value="FO SYNTHASE (COFH)"/>
    <property type="match status" value="1"/>
</dbReference>
<accession>J1AMN5</accession>
<sequence>MTDRIRTLLSDTLAGHRMTEEEAVTLLGVKDRRIWAIAAAADEVREQKAGDAVTFVLNQNLHITNICKNLCGFCGFGRKATDADAYMLGKEQVQAQARNAGGRGVTEVCFLSGVHPAFTTESYEEMIRWVAAVLPGVDIHACSPDEVLHAAKRSGISTVEALERLRAAGLGTLQGTAAEILVDGVRDVICPKKVRTADWVRIIKEAHLMGIRSSGTIMYGSYESDADRARHLAILREIQDETGGFTELVTLPYIHQHTPLYQAGIARPGSTGREDVLLIAVSRLFLDNFQNVQVSWGKVGTKMAQACLLAGANDLGGTMFADAVTVSAGADEADYLDPAAMRRIAEDLGRPLVQRTTTYGRA</sequence>
<dbReference type="GO" id="GO:0051539">
    <property type="term" value="F:4 iron, 4 sulfur cluster binding"/>
    <property type="evidence" value="ECO:0007669"/>
    <property type="project" value="UniProtKB-KW"/>
</dbReference>
<dbReference type="PIRSF" id="PIRSF004762">
    <property type="entry name" value="CHP00423"/>
    <property type="match status" value="1"/>
</dbReference>
<keyword evidence="3 7" id="KW-0949">S-adenosyl-L-methionine</keyword>
<keyword evidence="2" id="KW-0808">Transferase</keyword>
<dbReference type="PATRIC" id="fig|28892.9.peg.126"/>
<dbReference type="SFLD" id="SFLDS00029">
    <property type="entry name" value="Radical_SAM"/>
    <property type="match status" value="1"/>
</dbReference>
<dbReference type="RefSeq" id="WP_004037093.1">
    <property type="nucleotide sequence ID" value="NZ_CM001555.1"/>
</dbReference>
<evidence type="ECO:0000256" key="6">
    <source>
        <dbReference type="ARBA" id="ARBA00023014"/>
    </source>
</evidence>
<dbReference type="Gene3D" id="3.20.20.70">
    <property type="entry name" value="Aldolase class I"/>
    <property type="match status" value="1"/>
</dbReference>
<dbReference type="OrthoDB" id="8186at2157"/>
<evidence type="ECO:0000259" key="9">
    <source>
        <dbReference type="PROSITE" id="PS51918"/>
    </source>
</evidence>
<dbReference type="CDD" id="cd01335">
    <property type="entry name" value="Radical_SAM"/>
    <property type="match status" value="1"/>
</dbReference>
<feature type="binding site" evidence="7">
    <location>
        <position position="74"/>
    </location>
    <ligand>
        <name>[4Fe-4S] cluster</name>
        <dbReference type="ChEBI" id="CHEBI:49883"/>
        <note>4Fe-4S-S-AdoMet</note>
    </ligand>
</feature>
<dbReference type="InterPro" id="IPR013785">
    <property type="entry name" value="Aldolase_TIM"/>
</dbReference>
<dbReference type="AlphaFoldDB" id="J1AMN5"/>
<evidence type="ECO:0000256" key="8">
    <source>
        <dbReference type="PIRSR" id="PIRSR004762-2"/>
    </source>
</evidence>
<comment type="cofactor">
    <cofactor evidence="7">
        <name>[4Fe-4S] cluster</name>
        <dbReference type="ChEBI" id="CHEBI:49883"/>
    </cofactor>
    <text evidence="7">Binds 1 [4Fe-4S] cluster. The cluster is coordinated with 3 cysteines and an exchangeable S-adenosyl-L-methionine.</text>
</comment>
<protein>
    <submittedName>
        <fullName evidence="10">7,8-didemethyl-8-hydroxy-5-deazariboflavin synthase, CofH subunit</fullName>
    </submittedName>
</protein>
<dbReference type="PROSITE" id="PS51918">
    <property type="entry name" value="RADICAL_SAM"/>
    <property type="match status" value="1"/>
</dbReference>
<feature type="binding site" evidence="7">
    <location>
        <position position="67"/>
    </location>
    <ligand>
        <name>[4Fe-4S] cluster</name>
        <dbReference type="ChEBI" id="CHEBI:49883"/>
        <note>4Fe-4S-S-AdoMet</note>
    </ligand>
</feature>
<dbReference type="NCBIfam" id="TIGR00423">
    <property type="entry name" value="CofH family radical SAM protein"/>
    <property type="match status" value="1"/>
</dbReference>
<dbReference type="SFLD" id="SFLDG01388">
    <property type="entry name" value="7_8-didemethyl-8-hydroxy-5-dea"/>
    <property type="match status" value="1"/>
</dbReference>
<dbReference type="STRING" id="28892.Metli_0115"/>
<evidence type="ECO:0000256" key="2">
    <source>
        <dbReference type="ARBA" id="ARBA00022679"/>
    </source>
</evidence>
<dbReference type="InterPro" id="IPR007197">
    <property type="entry name" value="rSAM"/>
</dbReference>
<dbReference type="GO" id="GO:0046872">
    <property type="term" value="F:metal ion binding"/>
    <property type="evidence" value="ECO:0007669"/>
    <property type="project" value="UniProtKB-KW"/>
</dbReference>
<dbReference type="EMBL" id="CM001555">
    <property type="protein sequence ID" value="EJG06093.1"/>
    <property type="molecule type" value="Genomic_DNA"/>
</dbReference>
<evidence type="ECO:0000256" key="5">
    <source>
        <dbReference type="ARBA" id="ARBA00023004"/>
    </source>
</evidence>
<dbReference type="GO" id="GO:0016765">
    <property type="term" value="F:transferase activity, transferring alkyl or aryl (other than methyl) groups"/>
    <property type="evidence" value="ECO:0007669"/>
    <property type="project" value="InterPro"/>
</dbReference>
<proteinExistence type="predicted"/>
<organism evidence="10 11">
    <name type="scientific">Methanofollis liminatans DSM 4140</name>
    <dbReference type="NCBI Taxonomy" id="28892"/>
    <lineage>
        <taxon>Archaea</taxon>
        <taxon>Methanobacteriati</taxon>
        <taxon>Methanobacteriota</taxon>
        <taxon>Stenosarchaea group</taxon>
        <taxon>Methanomicrobia</taxon>
        <taxon>Methanomicrobiales</taxon>
        <taxon>Methanomicrobiaceae</taxon>
        <taxon>Methanofollis</taxon>
    </lineage>
</organism>
<evidence type="ECO:0000256" key="7">
    <source>
        <dbReference type="PIRSR" id="PIRSR004762-1"/>
    </source>
</evidence>
<dbReference type="Proteomes" id="UP000005095">
    <property type="component" value="Chromosome"/>
</dbReference>
<keyword evidence="6 7" id="KW-0411">Iron-sulfur</keyword>
<dbReference type="Pfam" id="PF19288">
    <property type="entry name" value="CofH_C"/>
    <property type="match status" value="1"/>
</dbReference>
<dbReference type="InterPro" id="IPR058240">
    <property type="entry name" value="rSAM_sf"/>
</dbReference>
<dbReference type="HOGENOM" id="CLU_040406_1_1_2"/>
<keyword evidence="1 7" id="KW-0004">4Fe-4S</keyword>